<dbReference type="RefSeq" id="XP_027271451.1">
    <property type="nucleotide sequence ID" value="XM_027415650.2"/>
</dbReference>
<evidence type="ECO:0000256" key="7">
    <source>
        <dbReference type="ARBA" id="ARBA00022723"/>
    </source>
</evidence>
<evidence type="ECO:0000256" key="10">
    <source>
        <dbReference type="PROSITE-ProRule" id="PRU00175"/>
    </source>
</evidence>
<feature type="coiled-coil region" evidence="12">
    <location>
        <begin position="1556"/>
        <end position="1590"/>
    </location>
</feature>
<evidence type="ECO:0000259" key="15">
    <source>
        <dbReference type="PROSITE" id="PS50089"/>
    </source>
</evidence>
<dbReference type="Proteomes" id="UP001108280">
    <property type="component" value="Chromosome 4"/>
</dbReference>
<name>A0A9J7FYN8_CRIGR</name>
<feature type="repeat" description="TPR" evidence="11">
    <location>
        <begin position="244"/>
        <end position="277"/>
    </location>
</feature>
<dbReference type="Pfam" id="PF24905">
    <property type="entry name" value="TTC3_9th"/>
    <property type="match status" value="1"/>
</dbReference>
<dbReference type="InterPro" id="IPR019734">
    <property type="entry name" value="TPR_rpt"/>
</dbReference>
<keyword evidence="6" id="KW-0808">Transferase</keyword>
<keyword evidence="9" id="KW-0862">Zinc</keyword>
<keyword evidence="16" id="KW-1185">Reference proteome</keyword>
<evidence type="ECO:0000313" key="19">
    <source>
        <dbReference type="RefSeq" id="XP_035300167.1"/>
    </source>
</evidence>
<dbReference type="RefSeq" id="XP_027271454.1">
    <property type="nucleotide sequence ID" value="XM_027415653.2"/>
</dbReference>
<dbReference type="PROSITE" id="PS50089">
    <property type="entry name" value="ZF_RING_2"/>
    <property type="match status" value="1"/>
</dbReference>
<feature type="region of interest" description="Disordered" evidence="13">
    <location>
        <begin position="1897"/>
        <end position="1931"/>
    </location>
</feature>
<dbReference type="InterPro" id="IPR043866">
    <property type="entry name" value="TTC3/DZIP3_dom"/>
</dbReference>
<evidence type="ECO:0000256" key="8">
    <source>
        <dbReference type="ARBA" id="ARBA00022771"/>
    </source>
</evidence>
<dbReference type="CTD" id="7267"/>
<feature type="domain" description="RING-type" evidence="15">
    <location>
        <begin position="1957"/>
        <end position="1996"/>
    </location>
</feature>
<dbReference type="SUPFAM" id="SSF48452">
    <property type="entry name" value="TPR-like"/>
    <property type="match status" value="2"/>
</dbReference>
<sequence length="2005" mass="227278">MDDFAEGDLALADDALLEGCPYEDDCVCAPDFTTDDYVRVTQLYYDRVGMQYKDYAQSEKNLEYDICNIWCSKPLSILQDYCDTIKLYIFWPLLFQHQHSSIISRLHPCVEATRSRAAEISLKKLQHLELMEDIVDLAKRVANDSFLIEGLLRIGYKIENVSVKNETPAHPLQKILAMEEALNWIKYTGDITILPKLGSVDSCWPMLSIFFTEYKYHITKVVTENCNLLEEFRRNSCMHCVKQGELMKMRGNEEFSKQRFDLAVIFYTRAIEYRPENHLLYGNRALCFLRMGQFRNALSDGKRAIVLKNTWPKGHYRYCDALCMLGEYDWALQANIKAQKLCKNDPEGIKDLIQQHVKLQKQIEDLQGRTSNKNPLKAFYESRAYIPRNSSAPAFRTLLNFVETERGFRKTKYKMANGGNQNLKVADEALKGDDCDCHPEFLPPPIIIRGGVSMLVAFLFTNLGHYLFTQYLNSNAQVTLPVDLKNILEKQFSKSSRAAHQDFANIMKMLRSLIQDGYTALLEQRCRSAAQAFTELLNGLDPQKIRQLNLAMINYVLVVYGLAISLLGIGRPEELSEAENQFKRIIEHYPNEGLDCLAYCGIGKVYLKKNRFLEALNHFEKAKTLVYRLPGILTWPTSNVIIEESKPEKIKTMLEKFVEECKFPPVPDAVCCYQKCRGYSKIQIYLTDPDFKGFIRISCCQYCKVEFHMNCWKKLKTTTFNDKIDKDFLQGICLTPDCEGIISKIIIFSSGGQVKCEFEHKVIKEKAPSRPILKQKCSSLEKIRLKEDKKLKRKIQKQEAKKLAQERMEEDVKESAPPKNAEPEGTSDNVQSCQFLDDRILQCIKQNADKIKSGILNTSTLLKELLSWKVLSTEDYTTCFSSKNFLHEAVDYVIRHLVQENNRVKTRVFLHVLSELKEIDPKLAPWIQRLNSFGIDATGPFFTRYGASLKELDFSVMTFLWNEKYGHKLDSIEGKQLDYFCEPASMKEARYLIWLLEENRDKFPALHGALDEFFDVMDSRCTVLRKQDSDEVPFGCIKVKNKGKKKKPKDSKPMLVGSGTTSVTASSETVTPEDPNRRNSDSAGPFAVPDHLRQDVEEFEALYDQHSSEYVVRNKKLWDINPKQKCSTLYDYFSQLLEEHGPLDMNDKLFTEKDELFPEETRQMVEKAGGLKSFLLGCPRFVVIDNCIALKKVASRLKKKRKKKNMKTKVEEVSKPGEYLRVKLPLNPTAREFNPDVKPTPVCEDVRPTPGPASEDLKPQLDSDSSSGSASEDSRLEVVSPDSPTQLSEDVHHLTGPHSSPSPTPAPEDAKPTQYWAQSHVVTGFCTYLPFQGFDITQPRPAYINMLPSLPQFTGIYTPLASIPSEYPMQRVMPVVPTFVAGDRADKSAAAYFENHNLNAENDSGRQIASGTQFLEDSLGIAVKSQSSPADASIALSEPDQNSRCGSTDGPWEASLEGISEEAHTPPAPAVAIQVSQGVAHQEVNTEPYEPFEMQQGDLSRIEKEHLLLKDQLKAASEKYEQIKLKSSEETGDLEEKLKRNDEENKISKTELDWFLQDLDREIKKWQQEKKEIQERLKALKKKIKKVVNTSEMSAYKNDGLDKECGSNLDQSLGISVALTDEKTAIEESIRKGKEQYEESHQRAVAAEVSVLENWKEREVYKLQSVATQAETYLKNLKLMNSESASYPDMESDTQEWESFLSDVGEEIESTKSQFEDQIKSIKNGSRLSELSTVQVSELSFPAWTPIHPQFSSESSGYEDQGLLASIDNMTGAVYMDSLMEPTSGFPEEVPELSLGSPTHQPEVGQGLELKRASQVSPSEQSPEADEKPSAQATRSSQSPKKPFNSVIEHLSMVFPCYTSTELAAFVKKVRNKTKNSLSGLSIEEIVERVTEHILEEQKKKRPNPEKDKITSEAQSADVVAKSSQSAPLAVVGPSSKIKGQKRDEVPVSPTPDANSCELCHELFKSKNMRVLKCGHRFHKGCFKQWLKGQNTCPTCGSGDLLSEE</sequence>
<dbReference type="FunFam" id="1.25.40.10:FF:000143">
    <property type="entry name" value="E3 ubiquitin-protein ligase TTC3 isoform X2"/>
    <property type="match status" value="1"/>
</dbReference>
<dbReference type="InterPro" id="IPR011990">
    <property type="entry name" value="TPR-like_helical_dom_sf"/>
</dbReference>
<feature type="region of interest" description="Disordered" evidence="13">
    <location>
        <begin position="803"/>
        <end position="829"/>
    </location>
</feature>
<gene>
    <name evidence="17 18 19" type="primary">Ttc3</name>
</gene>
<dbReference type="FunFam" id="1.25.40.10:FF:000203">
    <property type="entry name" value="E3 ubiquitin-protein ligase TTC3 isoform X2"/>
    <property type="match status" value="1"/>
</dbReference>
<dbReference type="InterPro" id="IPR056872">
    <property type="entry name" value="TTC3/DZIP3-like_helical"/>
</dbReference>
<feature type="compositionally biased region" description="Low complexity" evidence="13">
    <location>
        <begin position="1262"/>
        <end position="1271"/>
    </location>
</feature>
<evidence type="ECO:0000256" key="14">
    <source>
        <dbReference type="SAM" id="Phobius"/>
    </source>
</evidence>
<dbReference type="Pfam" id="PF24812">
    <property type="entry name" value="WHD_TTC3"/>
    <property type="match status" value="1"/>
</dbReference>
<evidence type="ECO:0000256" key="6">
    <source>
        <dbReference type="ARBA" id="ARBA00022679"/>
    </source>
</evidence>
<keyword evidence="14" id="KW-0812">Transmembrane</keyword>
<dbReference type="RefSeq" id="XP_035300167.1">
    <property type="nucleotide sequence ID" value="XM_035444276.1"/>
</dbReference>
<keyword evidence="14" id="KW-0472">Membrane</keyword>
<evidence type="ECO:0000313" key="18">
    <source>
        <dbReference type="RefSeq" id="XP_027271454.1"/>
    </source>
</evidence>
<feature type="compositionally biased region" description="Polar residues" evidence="13">
    <location>
        <begin position="1831"/>
        <end position="1840"/>
    </location>
</feature>
<feature type="transmembrane region" description="Helical" evidence="14">
    <location>
        <begin position="446"/>
        <end position="468"/>
    </location>
</feature>
<dbReference type="GO" id="GO:0061630">
    <property type="term" value="F:ubiquitin protein ligase activity"/>
    <property type="evidence" value="ECO:0007669"/>
    <property type="project" value="UniProtKB-EC"/>
</dbReference>
<feature type="region of interest" description="Disordered" evidence="13">
    <location>
        <begin position="1042"/>
        <end position="1087"/>
    </location>
</feature>
<dbReference type="RefSeq" id="XP_016833915.1">
    <property type="nucleotide sequence ID" value="XM_016978426.3"/>
</dbReference>
<dbReference type="GO" id="GO:0008270">
    <property type="term" value="F:zinc ion binding"/>
    <property type="evidence" value="ECO:0007669"/>
    <property type="project" value="UniProtKB-KW"/>
</dbReference>
<evidence type="ECO:0000256" key="5">
    <source>
        <dbReference type="ARBA" id="ARBA00022490"/>
    </source>
</evidence>
<keyword evidence="5" id="KW-0963">Cytoplasm</keyword>
<dbReference type="Gene3D" id="1.25.40.10">
    <property type="entry name" value="Tetratricopeptide repeat domain"/>
    <property type="match status" value="2"/>
</dbReference>
<evidence type="ECO:0000313" key="17">
    <source>
        <dbReference type="RefSeq" id="XP_027271451.1"/>
    </source>
</evidence>
<dbReference type="InterPro" id="IPR013083">
    <property type="entry name" value="Znf_RING/FYVE/PHD"/>
</dbReference>
<evidence type="ECO:0000256" key="11">
    <source>
        <dbReference type="PROSITE-ProRule" id="PRU00339"/>
    </source>
</evidence>
<dbReference type="SMART" id="SM00184">
    <property type="entry name" value="RING"/>
    <property type="match status" value="1"/>
</dbReference>
<feature type="compositionally biased region" description="Basic and acidic residues" evidence="13">
    <location>
        <begin position="1897"/>
        <end position="1911"/>
    </location>
</feature>
<organism evidence="16 17">
    <name type="scientific">Cricetulus griseus</name>
    <name type="common">Chinese hamster</name>
    <name type="synonym">Cricetulus barabensis griseus</name>
    <dbReference type="NCBI Taxonomy" id="10029"/>
    <lineage>
        <taxon>Eukaryota</taxon>
        <taxon>Metazoa</taxon>
        <taxon>Chordata</taxon>
        <taxon>Craniata</taxon>
        <taxon>Vertebrata</taxon>
        <taxon>Euteleostomi</taxon>
        <taxon>Mammalia</taxon>
        <taxon>Eutheria</taxon>
        <taxon>Euarchontoglires</taxon>
        <taxon>Glires</taxon>
        <taxon>Rodentia</taxon>
        <taxon>Myomorpha</taxon>
        <taxon>Muroidea</taxon>
        <taxon>Cricetidae</taxon>
        <taxon>Cricetinae</taxon>
        <taxon>Cricetulus</taxon>
    </lineage>
</organism>
<dbReference type="InterPro" id="IPR056871">
    <property type="entry name" value="WH_TTC3"/>
</dbReference>
<keyword evidence="7" id="KW-0479">Metal-binding</keyword>
<feature type="region of interest" description="Disordered" evidence="13">
    <location>
        <begin position="1782"/>
        <end position="1843"/>
    </location>
</feature>
<dbReference type="FunFam" id="3.30.40.10:FF:000529">
    <property type="entry name" value="Tetratricopeptide repeat domain 3"/>
    <property type="match status" value="1"/>
</dbReference>
<feature type="compositionally biased region" description="Low complexity" evidence="13">
    <location>
        <begin position="1056"/>
        <end position="1070"/>
    </location>
</feature>
<dbReference type="PANTHER" id="PTHR17550">
    <property type="entry name" value="E3 UBIQUITIN-PROTEIN LIGASE TTC3"/>
    <property type="match status" value="1"/>
</dbReference>
<dbReference type="RefSeq" id="XP_035315389.1">
    <property type="nucleotide sequence ID" value="XM_035459498.1"/>
</dbReference>
<feature type="transmembrane region" description="Helical" evidence="14">
    <location>
        <begin position="552"/>
        <end position="570"/>
    </location>
</feature>
<dbReference type="Gene3D" id="3.30.40.10">
    <property type="entry name" value="Zinc/RING finger domain, C3HC4 (zinc finger)"/>
    <property type="match status" value="1"/>
</dbReference>
<dbReference type="SMART" id="SM00028">
    <property type="entry name" value="TPR"/>
    <property type="match status" value="4"/>
</dbReference>
<dbReference type="Pfam" id="PF24525">
    <property type="entry name" value="TTC3"/>
    <property type="match status" value="1"/>
</dbReference>
<keyword evidence="8 10" id="KW-0863">Zinc-finger</keyword>
<evidence type="ECO:0000256" key="13">
    <source>
        <dbReference type="SAM" id="MobiDB-lite"/>
    </source>
</evidence>
<reference evidence="17 18" key="3">
    <citation type="submission" date="2025-04" db="UniProtKB">
        <authorList>
            <consortium name="RefSeq"/>
        </authorList>
    </citation>
    <scope>IDENTIFICATION</scope>
    <source>
        <strain evidence="17 18">17A/GY</strain>
        <tissue evidence="17 18">Liver</tissue>
    </source>
</reference>
<dbReference type="PROSITE" id="PS50005">
    <property type="entry name" value="TPR"/>
    <property type="match status" value="1"/>
</dbReference>
<dbReference type="RefSeq" id="XP_016833913.1">
    <property type="nucleotide sequence ID" value="XM_016978424.3"/>
</dbReference>
<dbReference type="Pfam" id="PF19179">
    <property type="entry name" value="TTC3_DZIP3_dom"/>
    <property type="match status" value="1"/>
</dbReference>
<comment type="pathway">
    <text evidence="3">Protein modification; protein ubiquitination.</text>
</comment>
<dbReference type="SUPFAM" id="SSF57850">
    <property type="entry name" value="RING/U-box"/>
    <property type="match status" value="1"/>
</dbReference>
<dbReference type="Pfam" id="PF13639">
    <property type="entry name" value="zf-RING_2"/>
    <property type="match status" value="1"/>
</dbReference>
<evidence type="ECO:0000256" key="2">
    <source>
        <dbReference type="ARBA" id="ARBA00004496"/>
    </source>
</evidence>
<dbReference type="Gene3D" id="1.10.533.10">
    <property type="entry name" value="Death Domain, Fas"/>
    <property type="match status" value="1"/>
</dbReference>
<dbReference type="GeneID" id="100750887"/>
<dbReference type="KEGG" id="cge:100750887"/>
<evidence type="ECO:0000256" key="12">
    <source>
        <dbReference type="SAM" id="Coils"/>
    </source>
</evidence>
<comment type="subcellular location">
    <subcellularLocation>
        <location evidence="2">Cytoplasm</location>
    </subcellularLocation>
</comment>
<dbReference type="GO" id="GO:0006511">
    <property type="term" value="P:ubiquitin-dependent protein catabolic process"/>
    <property type="evidence" value="ECO:0007669"/>
    <property type="project" value="TreeGrafter"/>
</dbReference>
<keyword evidence="11" id="KW-0802">TPR repeat</keyword>
<dbReference type="InterPro" id="IPR001841">
    <property type="entry name" value="Znf_RING"/>
</dbReference>
<feature type="region of interest" description="Disordered" evidence="13">
    <location>
        <begin position="1229"/>
        <end position="1312"/>
    </location>
</feature>
<dbReference type="CDD" id="cd16481">
    <property type="entry name" value="RING-H2_TTC3"/>
    <property type="match status" value="1"/>
</dbReference>
<evidence type="ECO:0000256" key="3">
    <source>
        <dbReference type="ARBA" id="ARBA00004906"/>
    </source>
</evidence>
<dbReference type="OrthoDB" id="8062037at2759"/>
<protein>
    <recommendedName>
        <fullName evidence="4">RING-type E3 ubiquitin transferase</fullName>
        <ecNumber evidence="4">2.3.2.27</ecNumber>
    </recommendedName>
</protein>
<keyword evidence="14" id="KW-1133">Transmembrane helix</keyword>
<evidence type="ECO:0000256" key="4">
    <source>
        <dbReference type="ARBA" id="ARBA00012483"/>
    </source>
</evidence>
<accession>A0A9J7FYN8</accession>
<evidence type="ECO:0000313" key="16">
    <source>
        <dbReference type="Proteomes" id="UP001108280"/>
    </source>
</evidence>
<evidence type="ECO:0000256" key="9">
    <source>
        <dbReference type="ARBA" id="ARBA00022833"/>
    </source>
</evidence>
<comment type="catalytic activity">
    <reaction evidence="1">
        <text>S-ubiquitinyl-[E2 ubiquitin-conjugating enzyme]-L-cysteine + [acceptor protein]-L-lysine = [E2 ubiquitin-conjugating enzyme]-L-cysteine + N(6)-ubiquitinyl-[acceptor protein]-L-lysine.</text>
        <dbReference type="EC" id="2.3.2.27"/>
    </reaction>
</comment>
<dbReference type="PANTHER" id="PTHR17550:SF4">
    <property type="entry name" value="E3 UBIQUITIN-PROTEIN LIGASE TTC3"/>
    <property type="match status" value="1"/>
</dbReference>
<dbReference type="InterPro" id="IPR011029">
    <property type="entry name" value="DEATH-like_dom_sf"/>
</dbReference>
<reference evidence="16" key="2">
    <citation type="journal article" date="2020" name="Biotechnol. Bioeng.">
        <title>Chromosome-scale scaffolds for the Chinese hamster reference genome assembly to facilitate the study of the CHO epigenome.</title>
        <authorList>
            <person name="Hilliard W."/>
            <person name="MacDonald M."/>
            <person name="Lee K.H."/>
        </authorList>
    </citation>
    <scope>NUCLEOTIDE SEQUENCE [LARGE SCALE GENOMIC DNA]</scope>
    <source>
        <strain evidence="16">17A/GY</strain>
    </source>
</reference>
<dbReference type="GO" id="GO:0005737">
    <property type="term" value="C:cytoplasm"/>
    <property type="evidence" value="ECO:0007669"/>
    <property type="project" value="UniProtKB-SubCell"/>
</dbReference>
<dbReference type="InterPro" id="IPR056870">
    <property type="entry name" value="TTC3/DZIP3/RBM44-like_helical"/>
</dbReference>
<evidence type="ECO:0000256" key="1">
    <source>
        <dbReference type="ARBA" id="ARBA00000900"/>
    </source>
</evidence>
<proteinExistence type="predicted"/>
<keyword evidence="12" id="KW-0175">Coiled coil</keyword>
<dbReference type="EC" id="2.3.2.27" evidence="4"/>
<reference evidence="16" key="1">
    <citation type="journal article" date="2018" name="Biotechnol. Bioeng.">
        <title>A reference genome of the Chinese hamster based on a hybrid assembly strategy.</title>
        <authorList>
            <person name="Rupp O."/>
            <person name="MacDonald M.L."/>
            <person name="Li S."/>
            <person name="Dhiman H."/>
            <person name="Polson S."/>
            <person name="Griep S."/>
            <person name="Heffner K."/>
            <person name="Hernandez I."/>
            <person name="Brinkrolf K."/>
            <person name="Jadhav V."/>
            <person name="Samoudi M."/>
            <person name="Hao H."/>
            <person name="Kingham B."/>
            <person name="Goesmann A."/>
            <person name="Betenbaugh M.J."/>
            <person name="Lewis N.E."/>
            <person name="Borth N."/>
            <person name="Lee K.H."/>
        </authorList>
    </citation>
    <scope>NUCLEOTIDE SEQUENCE [LARGE SCALE GENOMIC DNA]</scope>
    <source>
        <strain evidence="16">17A/GY</strain>
    </source>
</reference>